<dbReference type="InterPro" id="IPR001753">
    <property type="entry name" value="Enoyl-CoA_hydra/iso"/>
</dbReference>
<keyword evidence="3" id="KW-1185">Reference proteome</keyword>
<dbReference type="EMBL" id="CP036501">
    <property type="protein sequence ID" value="UZP74154.1"/>
    <property type="molecule type" value="Genomic_DNA"/>
</dbReference>
<evidence type="ECO:0000313" key="3">
    <source>
        <dbReference type="Proteomes" id="UP001317963"/>
    </source>
</evidence>
<dbReference type="Proteomes" id="UP001317963">
    <property type="component" value="Chromosome"/>
</dbReference>
<dbReference type="InterPro" id="IPR029045">
    <property type="entry name" value="ClpP/crotonase-like_dom_sf"/>
</dbReference>
<proteinExistence type="inferred from homology"/>
<organism evidence="2 3">
    <name type="scientific">Candidatus Paraluminiphilus aquimaris</name>
    <dbReference type="NCBI Taxonomy" id="2518994"/>
    <lineage>
        <taxon>Bacteria</taxon>
        <taxon>Pseudomonadati</taxon>
        <taxon>Pseudomonadota</taxon>
        <taxon>Gammaproteobacteria</taxon>
        <taxon>Cellvibrionales</taxon>
        <taxon>Halieaceae</taxon>
        <taxon>Candidatus Paraluminiphilus</taxon>
    </lineage>
</organism>
<sequence length="254" mass="27224">MQYQSETPFINVNLDANCLSIEFNRPDALNALRPEMLSEATRLVAQANEDDRVKVIVLRGAGRAFSAGVDLKVLQGVKPQGGIIGNVFDKPAEELAAAIRDAGVPVIARAVGACFTGALEVALHCDFVYTTHTTKFGDTHTKFGLRPTWGMSQTLPRAVGQRRARELSFTARIFTGAQALKWGVANASFETAEALDEALAATCAQIAGNSAEAVAAMKDLYRLAETEQGIRPSLAGETASNYDISDTDERLSAF</sequence>
<dbReference type="SUPFAM" id="SSF52096">
    <property type="entry name" value="ClpP/crotonase"/>
    <property type="match status" value="1"/>
</dbReference>
<dbReference type="CDD" id="cd06558">
    <property type="entry name" value="crotonase-like"/>
    <property type="match status" value="1"/>
</dbReference>
<dbReference type="Gene3D" id="3.90.226.10">
    <property type="entry name" value="2-enoyl-CoA Hydratase, Chain A, domain 1"/>
    <property type="match status" value="1"/>
</dbReference>
<comment type="similarity">
    <text evidence="1">Belongs to the enoyl-CoA hydratase/isomerase family.</text>
</comment>
<dbReference type="PANTHER" id="PTHR43802">
    <property type="entry name" value="ENOYL-COA HYDRATASE"/>
    <property type="match status" value="1"/>
</dbReference>
<gene>
    <name evidence="2" type="ORF">E0F26_05085</name>
</gene>
<evidence type="ECO:0000256" key="1">
    <source>
        <dbReference type="ARBA" id="ARBA00005254"/>
    </source>
</evidence>
<evidence type="ECO:0000313" key="2">
    <source>
        <dbReference type="EMBL" id="UZP74154.1"/>
    </source>
</evidence>
<dbReference type="RefSeq" id="WP_279242960.1">
    <property type="nucleotide sequence ID" value="NZ_CP036501.1"/>
</dbReference>
<reference evidence="2 3" key="1">
    <citation type="submission" date="2019-02" db="EMBL/GenBank/DDBJ databases">
        <title>Halieaceae_genomes.</title>
        <authorList>
            <person name="Li S.-H."/>
        </authorList>
    </citation>
    <scope>NUCLEOTIDE SEQUENCE [LARGE SCALE GENOMIC DNA]</scope>
    <source>
        <strain evidence="2 3">JH123</strain>
    </source>
</reference>
<accession>A0ABY6Q524</accession>
<protein>
    <submittedName>
        <fullName evidence="2">Enoyl-CoA hydratase/isomerase family protein</fullName>
    </submittedName>
</protein>
<name>A0ABY6Q524_9GAMM</name>
<dbReference type="PANTHER" id="PTHR43802:SF1">
    <property type="entry name" value="IP11341P-RELATED"/>
    <property type="match status" value="1"/>
</dbReference>
<dbReference type="Pfam" id="PF00378">
    <property type="entry name" value="ECH_1"/>
    <property type="match status" value="1"/>
</dbReference>